<organism evidence="1">
    <name type="scientific">viral metagenome</name>
    <dbReference type="NCBI Taxonomy" id="1070528"/>
    <lineage>
        <taxon>unclassified sequences</taxon>
        <taxon>metagenomes</taxon>
        <taxon>organismal metagenomes</taxon>
    </lineage>
</organism>
<accession>A0A6M3LG24</accession>
<gene>
    <name evidence="1" type="ORF">MM415B03933_0009</name>
</gene>
<protein>
    <submittedName>
        <fullName evidence="1">Uncharacterized protein</fullName>
    </submittedName>
</protein>
<sequence>MLKFKGRTISKMTGKIVKQTEWYTSWEKAYHQAKVPDWKADLYQIEVIDRWEEE</sequence>
<proteinExistence type="predicted"/>
<dbReference type="AlphaFoldDB" id="A0A6M3LG24"/>
<dbReference type="EMBL" id="MT143212">
    <property type="protein sequence ID" value="QJA94207.1"/>
    <property type="molecule type" value="Genomic_DNA"/>
</dbReference>
<reference evidence="1" key="1">
    <citation type="submission" date="2020-03" db="EMBL/GenBank/DDBJ databases">
        <title>The deep terrestrial virosphere.</title>
        <authorList>
            <person name="Holmfeldt K."/>
            <person name="Nilsson E."/>
            <person name="Simone D."/>
            <person name="Lopez-Fernandez M."/>
            <person name="Wu X."/>
            <person name="de Brujin I."/>
            <person name="Lundin D."/>
            <person name="Andersson A."/>
            <person name="Bertilsson S."/>
            <person name="Dopson M."/>
        </authorList>
    </citation>
    <scope>NUCLEOTIDE SEQUENCE</scope>
    <source>
        <strain evidence="1">MM415B03933</strain>
    </source>
</reference>
<evidence type="ECO:0000313" key="1">
    <source>
        <dbReference type="EMBL" id="QJA94207.1"/>
    </source>
</evidence>
<name>A0A6M3LG24_9ZZZZ</name>